<dbReference type="AlphaFoldDB" id="A0A3B1B4G6"/>
<gene>
    <name evidence="1" type="ORF">MNBD_GAMMA26-1936</name>
</gene>
<sequence length="170" mass="18568">MMNQYQILILASMTMVISLISGCEGDKGQAPSVTAIADSTSHTKDKQIEITVYKSPTCGCCTDWEDHLRDEGFKVTSIDETDMDRIKSSNGVPEHLHSCHTAVIDGYVVEGHVPAADIYRMLKERPEIVGLSAPGMPMKSPGMQQPGLLPQGYSVLAFNKRGESVVFTSY</sequence>
<dbReference type="SUPFAM" id="SSF52833">
    <property type="entry name" value="Thioredoxin-like"/>
    <property type="match status" value="1"/>
</dbReference>
<proteinExistence type="predicted"/>
<reference evidence="1" key="1">
    <citation type="submission" date="2018-06" db="EMBL/GenBank/DDBJ databases">
        <authorList>
            <person name="Zhirakovskaya E."/>
        </authorList>
    </citation>
    <scope>NUCLEOTIDE SEQUENCE</scope>
</reference>
<organism evidence="1">
    <name type="scientific">hydrothermal vent metagenome</name>
    <dbReference type="NCBI Taxonomy" id="652676"/>
    <lineage>
        <taxon>unclassified sequences</taxon>
        <taxon>metagenomes</taxon>
        <taxon>ecological metagenomes</taxon>
    </lineage>
</organism>
<dbReference type="Pfam" id="PF04214">
    <property type="entry name" value="DUF411"/>
    <property type="match status" value="1"/>
</dbReference>
<protein>
    <submittedName>
        <fullName evidence="1">CopG protein</fullName>
    </submittedName>
</protein>
<name>A0A3B1B4G6_9ZZZZ</name>
<dbReference type="EMBL" id="UOFX01000020">
    <property type="protein sequence ID" value="VAX06843.1"/>
    <property type="molecule type" value="Genomic_DNA"/>
</dbReference>
<dbReference type="InterPro" id="IPR007332">
    <property type="entry name" value="DUF411"/>
</dbReference>
<evidence type="ECO:0000313" key="1">
    <source>
        <dbReference type="EMBL" id="VAX06843.1"/>
    </source>
</evidence>
<dbReference type="InterPro" id="IPR036249">
    <property type="entry name" value="Thioredoxin-like_sf"/>
</dbReference>
<accession>A0A3B1B4G6</accession>